<feature type="non-terminal residue" evidence="1">
    <location>
        <position position="1"/>
    </location>
</feature>
<evidence type="ECO:0000313" key="2">
    <source>
        <dbReference type="Proteomes" id="UP000265520"/>
    </source>
</evidence>
<dbReference type="EMBL" id="LXQA010230086">
    <property type="protein sequence ID" value="MCI36064.1"/>
    <property type="molecule type" value="Genomic_DNA"/>
</dbReference>
<protein>
    <submittedName>
        <fullName evidence="1">Uncharacterized protein</fullName>
    </submittedName>
</protein>
<keyword evidence="2" id="KW-1185">Reference proteome</keyword>
<dbReference type="Proteomes" id="UP000265520">
    <property type="component" value="Unassembled WGS sequence"/>
</dbReference>
<name>A0A392RJ61_9FABA</name>
<dbReference type="AlphaFoldDB" id="A0A392RJ61"/>
<proteinExistence type="predicted"/>
<comment type="caution">
    <text evidence="1">The sequence shown here is derived from an EMBL/GenBank/DDBJ whole genome shotgun (WGS) entry which is preliminary data.</text>
</comment>
<accession>A0A392RJ61</accession>
<evidence type="ECO:0000313" key="1">
    <source>
        <dbReference type="EMBL" id="MCI36064.1"/>
    </source>
</evidence>
<reference evidence="1 2" key="1">
    <citation type="journal article" date="2018" name="Front. Plant Sci.">
        <title>Red Clover (Trifolium pratense) and Zigzag Clover (T. medium) - A Picture of Genomic Similarities and Differences.</title>
        <authorList>
            <person name="Dluhosova J."/>
            <person name="Istvanek J."/>
            <person name="Nedelnik J."/>
            <person name="Repkova J."/>
        </authorList>
    </citation>
    <scope>NUCLEOTIDE SEQUENCE [LARGE SCALE GENOMIC DNA]</scope>
    <source>
        <strain evidence="2">cv. 10/8</strain>
        <tissue evidence="1">Leaf</tissue>
    </source>
</reference>
<sequence>DQAVMVKQAAQLVISPYGKERSSHQDPVGSS</sequence>
<organism evidence="1 2">
    <name type="scientific">Trifolium medium</name>
    <dbReference type="NCBI Taxonomy" id="97028"/>
    <lineage>
        <taxon>Eukaryota</taxon>
        <taxon>Viridiplantae</taxon>
        <taxon>Streptophyta</taxon>
        <taxon>Embryophyta</taxon>
        <taxon>Tracheophyta</taxon>
        <taxon>Spermatophyta</taxon>
        <taxon>Magnoliopsida</taxon>
        <taxon>eudicotyledons</taxon>
        <taxon>Gunneridae</taxon>
        <taxon>Pentapetalae</taxon>
        <taxon>rosids</taxon>
        <taxon>fabids</taxon>
        <taxon>Fabales</taxon>
        <taxon>Fabaceae</taxon>
        <taxon>Papilionoideae</taxon>
        <taxon>50 kb inversion clade</taxon>
        <taxon>NPAAA clade</taxon>
        <taxon>Hologalegina</taxon>
        <taxon>IRL clade</taxon>
        <taxon>Trifolieae</taxon>
        <taxon>Trifolium</taxon>
    </lineage>
</organism>